<evidence type="ECO:0000256" key="4">
    <source>
        <dbReference type="ARBA" id="ARBA00022723"/>
    </source>
</evidence>
<dbReference type="GO" id="GO:0061733">
    <property type="term" value="F:protein-lysine-acetyltransferase activity"/>
    <property type="evidence" value="ECO:0007669"/>
    <property type="project" value="TreeGrafter"/>
</dbReference>
<evidence type="ECO:0000313" key="13">
    <source>
        <dbReference type="WBParaSite" id="jg14811.2"/>
    </source>
</evidence>
<keyword evidence="5" id="KW-0863">Zinc-finger</keyword>
<evidence type="ECO:0000256" key="7">
    <source>
        <dbReference type="ARBA" id="ARBA00023242"/>
    </source>
</evidence>
<name>A0A915D2R8_9BILA</name>
<dbReference type="WBParaSite" id="jg14811.2">
    <property type="protein sequence ID" value="jg14811.2"/>
    <property type="gene ID" value="jg14811"/>
</dbReference>
<dbReference type="Proteomes" id="UP000887574">
    <property type="component" value="Unplaced"/>
</dbReference>
<reference evidence="13" key="1">
    <citation type="submission" date="2022-11" db="UniProtKB">
        <authorList>
            <consortium name="WormBaseParasite"/>
        </authorList>
    </citation>
    <scope>IDENTIFICATION</scope>
</reference>
<comment type="subcellular location">
    <subcellularLocation>
        <location evidence="1">Nucleus</location>
    </subcellularLocation>
</comment>
<dbReference type="GO" id="GO:0005634">
    <property type="term" value="C:nucleus"/>
    <property type="evidence" value="ECO:0007669"/>
    <property type="project" value="UniProtKB-SubCell"/>
</dbReference>
<keyword evidence="7" id="KW-0539">Nucleus</keyword>
<keyword evidence="4" id="KW-0479">Metal-binding</keyword>
<dbReference type="InterPro" id="IPR028005">
    <property type="entry name" value="AcTrfase_ESCO_Znf_dom"/>
</dbReference>
<dbReference type="AlphaFoldDB" id="A0A915D2R8"/>
<dbReference type="InterPro" id="IPR028009">
    <property type="entry name" value="ESCO_Acetyltransf_dom"/>
</dbReference>
<dbReference type="GO" id="GO:0000785">
    <property type="term" value="C:chromatin"/>
    <property type="evidence" value="ECO:0007669"/>
    <property type="project" value="TreeGrafter"/>
</dbReference>
<dbReference type="InterPro" id="IPR016181">
    <property type="entry name" value="Acyl_CoA_acyltransferase"/>
</dbReference>
<evidence type="ECO:0000256" key="1">
    <source>
        <dbReference type="ARBA" id="ARBA00004123"/>
    </source>
</evidence>
<evidence type="ECO:0000313" key="12">
    <source>
        <dbReference type="Proteomes" id="UP000887574"/>
    </source>
</evidence>
<keyword evidence="8" id="KW-0131">Cell cycle</keyword>
<keyword evidence="12" id="KW-1185">Reference proteome</keyword>
<evidence type="ECO:0000259" key="10">
    <source>
        <dbReference type="Pfam" id="PF13878"/>
    </source>
</evidence>
<keyword evidence="6" id="KW-0862">Zinc</keyword>
<dbReference type="PANTHER" id="PTHR45884:SF2">
    <property type="entry name" value="N-ACETYLTRANSFERASE ECO"/>
    <property type="match status" value="1"/>
</dbReference>
<proteinExistence type="inferred from homology"/>
<dbReference type="PANTHER" id="PTHR45884">
    <property type="entry name" value="N-ACETYLTRANSFERASE ECO"/>
    <property type="match status" value="1"/>
</dbReference>
<dbReference type="SUPFAM" id="SSF55729">
    <property type="entry name" value="Acyl-CoA N-acyltransferases (Nat)"/>
    <property type="match status" value="1"/>
</dbReference>
<organism evidence="12 13">
    <name type="scientific">Ditylenchus dipsaci</name>
    <dbReference type="NCBI Taxonomy" id="166011"/>
    <lineage>
        <taxon>Eukaryota</taxon>
        <taxon>Metazoa</taxon>
        <taxon>Ecdysozoa</taxon>
        <taxon>Nematoda</taxon>
        <taxon>Chromadorea</taxon>
        <taxon>Rhabditida</taxon>
        <taxon>Tylenchina</taxon>
        <taxon>Tylenchomorpha</taxon>
        <taxon>Sphaerularioidea</taxon>
        <taxon>Anguinidae</taxon>
        <taxon>Anguininae</taxon>
        <taxon>Ditylenchus</taxon>
    </lineage>
</organism>
<evidence type="ECO:0000256" key="3">
    <source>
        <dbReference type="ARBA" id="ARBA00022679"/>
    </source>
</evidence>
<dbReference type="GO" id="GO:0007064">
    <property type="term" value="P:mitotic sister chromatid cohesion"/>
    <property type="evidence" value="ECO:0007669"/>
    <property type="project" value="TreeGrafter"/>
</dbReference>
<protein>
    <submittedName>
        <fullName evidence="13">N-acetyltransferase ECO1</fullName>
    </submittedName>
</protein>
<keyword evidence="3" id="KW-0808">Transferase</keyword>
<evidence type="ECO:0000256" key="8">
    <source>
        <dbReference type="ARBA" id="ARBA00023306"/>
    </source>
</evidence>
<dbReference type="GO" id="GO:0008270">
    <property type="term" value="F:zinc ion binding"/>
    <property type="evidence" value="ECO:0007669"/>
    <property type="project" value="UniProtKB-KW"/>
</dbReference>
<evidence type="ECO:0000256" key="2">
    <source>
        <dbReference type="ARBA" id="ARBA00005816"/>
    </source>
</evidence>
<dbReference type="Pfam" id="PF13880">
    <property type="entry name" value="Acetyltransf_13"/>
    <property type="match status" value="1"/>
</dbReference>
<evidence type="ECO:0000256" key="6">
    <source>
        <dbReference type="ARBA" id="ARBA00022833"/>
    </source>
</evidence>
<evidence type="ECO:0000259" key="11">
    <source>
        <dbReference type="Pfam" id="PF13880"/>
    </source>
</evidence>
<evidence type="ECO:0000256" key="5">
    <source>
        <dbReference type="ARBA" id="ARBA00022771"/>
    </source>
</evidence>
<feature type="domain" description="N-acetyltransferase ESCO zinc-finger" evidence="10">
    <location>
        <begin position="90"/>
        <end position="129"/>
    </location>
</feature>
<comment type="similarity">
    <text evidence="2">Belongs to the acetyltransferase family. ECO subfamily.</text>
</comment>
<dbReference type="Pfam" id="PF13878">
    <property type="entry name" value="zf-C2H2_3"/>
    <property type="match status" value="1"/>
</dbReference>
<sequence>MYPVESLNLRHMFKTVPFDFVFYYQLYPSLCRVRSKVSLTRLRLRLCCQLMITPPSNKRKSQVCSLRSGSKTPKRSPQLKYLKREDRFHQTIIDAGQSKIGLEHCQKCGMVYNVDDKKDVEQHYAFHNRFVEKKSFKVTTMQLNSWKRSLQYESSCHPLPCSVFRLNNFSKASLKRKFEEVIKSYVNEELGYCSDLPIWDSENLRQALVFVVEANQKEPAFIGAILLVDRVDNVMLMPQQKKYHGQFLGVNRIWVHSQVRRKGIAAFLLDIARRLLASGGTLPKSRVAFSEPTESGIKLAISYIGDQENGRYIAYSLNSPQRKPEAVEKIAPVAESS</sequence>
<accession>A0A915D2R8</accession>
<keyword evidence="9" id="KW-0012">Acyltransferase</keyword>
<feature type="domain" description="N-acetyltransferase ESCO acetyl-transferase" evidence="11">
    <location>
        <begin position="247"/>
        <end position="308"/>
    </location>
</feature>
<evidence type="ECO:0000256" key="9">
    <source>
        <dbReference type="ARBA" id="ARBA00023315"/>
    </source>
</evidence>